<protein>
    <submittedName>
        <fullName evidence="2 4">Pheromone shutdown, TraB family-containing protein</fullName>
    </submittedName>
</protein>
<dbReference type="PANTHER" id="PTHR21530:SF7">
    <property type="entry name" value="TRAB DOMAIN-CONTAINING PROTEIN"/>
    <property type="match status" value="1"/>
</dbReference>
<dbReference type="InterPro" id="IPR046345">
    <property type="entry name" value="TraB_PrgY-like"/>
</dbReference>
<dbReference type="Proteomes" id="UP000035682">
    <property type="component" value="Unplaced"/>
</dbReference>
<evidence type="ECO:0000313" key="4">
    <source>
        <dbReference type="WBParaSite" id="SRAE_X000247600.1"/>
    </source>
</evidence>
<keyword evidence="1" id="KW-0812">Transmembrane</keyword>
<reference evidence="3" key="1">
    <citation type="submission" date="2014-09" db="EMBL/GenBank/DDBJ databases">
        <authorList>
            <person name="Martin A.A."/>
        </authorList>
    </citation>
    <scope>NUCLEOTIDE SEQUENCE</scope>
    <source>
        <strain evidence="3">ED321</strain>
    </source>
</reference>
<dbReference type="OMA" id="INEIMVA"/>
<sequence length="353" mass="40831">MGIQEILMSDNTIEVDSYKNIYANDKFEQKKKQKNNYKQPFSSLSLTFDNIPITFNNIFPPNILKYYTKGKIILIGTGHFLEQSKNDVREVINSTIPDGIFVELCRSRIGILNINEKIVFENTLNPLELIYNSIKQEGLTRGLVSAILISYSNELMKKSNCCPGGEFRIAFNESKKIKNSIFGFCDRNIEITLNRLCTNLTFIEKLRLLKNYLLFNINNDMEEKLFDNSSLYHNLSDFTSLLWKNFPTFKKIMVDERDQYMATILLQKYNEIFEEKAKIALDKKKNMEVVKIVAVVGYGHIFGIKKYFGKEYDIDNLNSIYIKNNKTTKSLHIAILISIIGGVILSGYYILNK</sequence>
<dbReference type="OrthoDB" id="48306at2759"/>
<dbReference type="RefSeq" id="XP_024500009.1">
    <property type="nucleotide sequence ID" value="XM_024645758.1"/>
</dbReference>
<proteinExistence type="predicted"/>
<accession>A0A090KTG9</accession>
<dbReference type="AlphaFoldDB" id="A0A090KTG9"/>
<evidence type="ECO:0000313" key="5">
    <source>
        <dbReference type="WormBase" id="SRAE_X000247600"/>
    </source>
</evidence>
<evidence type="ECO:0000313" key="3">
    <source>
        <dbReference type="Proteomes" id="UP000035682"/>
    </source>
</evidence>
<dbReference type="CDD" id="cd14726">
    <property type="entry name" value="TraB_PrgY-like"/>
    <property type="match status" value="1"/>
</dbReference>
<reference evidence="2" key="2">
    <citation type="submission" date="2014-09" db="EMBL/GenBank/DDBJ databases">
        <authorList>
            <person name="Aslett A.Martin."/>
        </authorList>
    </citation>
    <scope>NUCLEOTIDE SEQUENCE</scope>
    <source>
        <strain evidence="2">ED321 Heterogonic</strain>
    </source>
</reference>
<keyword evidence="3" id="KW-1185">Reference proteome</keyword>
<dbReference type="EMBL" id="LN609402">
    <property type="protein sequence ID" value="CEF60800.1"/>
    <property type="molecule type" value="Genomic_DNA"/>
</dbReference>
<organism evidence="2">
    <name type="scientific">Strongyloides ratti</name>
    <name type="common">Parasitic roundworm</name>
    <dbReference type="NCBI Taxonomy" id="34506"/>
    <lineage>
        <taxon>Eukaryota</taxon>
        <taxon>Metazoa</taxon>
        <taxon>Ecdysozoa</taxon>
        <taxon>Nematoda</taxon>
        <taxon>Chromadorea</taxon>
        <taxon>Rhabditida</taxon>
        <taxon>Tylenchina</taxon>
        <taxon>Panagrolaimomorpha</taxon>
        <taxon>Strongyloidoidea</taxon>
        <taxon>Strongyloididae</taxon>
        <taxon>Strongyloides</taxon>
    </lineage>
</organism>
<keyword evidence="1" id="KW-0472">Membrane</keyword>
<evidence type="ECO:0000313" key="2">
    <source>
        <dbReference type="EMBL" id="CEF60800.1"/>
    </source>
</evidence>
<gene>
    <name evidence="2 4 5" type="ORF">SRAE_X000247600</name>
</gene>
<dbReference type="WBParaSite" id="SRAE_X000247600.1">
    <property type="protein sequence ID" value="SRAE_X000247600.1"/>
    <property type="gene ID" value="WBGene00268063"/>
</dbReference>
<dbReference type="WormBase" id="SRAE_X000247600">
    <property type="protein sequence ID" value="SRP09428"/>
    <property type="gene ID" value="WBGene00268063"/>
</dbReference>
<dbReference type="PANTHER" id="PTHR21530">
    <property type="entry name" value="PHEROMONE SHUTDOWN PROTEIN"/>
    <property type="match status" value="1"/>
</dbReference>
<evidence type="ECO:0000256" key="1">
    <source>
        <dbReference type="SAM" id="Phobius"/>
    </source>
</evidence>
<keyword evidence="1" id="KW-1133">Transmembrane helix</keyword>
<dbReference type="CTD" id="36385557"/>
<dbReference type="Pfam" id="PF01963">
    <property type="entry name" value="TraB_PrgY_gumN"/>
    <property type="match status" value="1"/>
</dbReference>
<feature type="transmembrane region" description="Helical" evidence="1">
    <location>
        <begin position="331"/>
        <end position="351"/>
    </location>
</feature>
<reference evidence="4" key="3">
    <citation type="submission" date="2020-12" db="UniProtKB">
        <authorList>
            <consortium name="WormBaseParasite"/>
        </authorList>
    </citation>
    <scope>IDENTIFICATION</scope>
</reference>
<dbReference type="GeneID" id="36385557"/>
<name>A0A090KTG9_STRRB</name>
<dbReference type="InterPro" id="IPR002816">
    <property type="entry name" value="TraB/PrgY/GumN_fam"/>
</dbReference>